<evidence type="ECO:0000313" key="5">
    <source>
        <dbReference type="Proteomes" id="UP000228754"/>
    </source>
</evidence>
<dbReference type="Gene3D" id="3.20.20.60">
    <property type="entry name" value="Phosphoenolpyruvate-binding domains"/>
    <property type="match status" value="2"/>
</dbReference>
<comment type="cofactor">
    <cofactor evidence="1">
        <name>Mg(2+)</name>
        <dbReference type="ChEBI" id="CHEBI:18420"/>
    </cofactor>
</comment>
<dbReference type="GO" id="GO:0006107">
    <property type="term" value="P:oxaloacetate metabolic process"/>
    <property type="evidence" value="ECO:0007669"/>
    <property type="project" value="TreeGrafter"/>
</dbReference>
<evidence type="ECO:0000256" key="2">
    <source>
        <dbReference type="ARBA" id="ARBA00022723"/>
    </source>
</evidence>
<dbReference type="Pfam" id="PF15617">
    <property type="entry name" value="C-C_Bond_Lyase"/>
    <property type="match status" value="1"/>
</dbReference>
<name>A0A2A5J118_BACPU</name>
<evidence type="ECO:0000313" key="4">
    <source>
        <dbReference type="EMBL" id="PCK23288.1"/>
    </source>
</evidence>
<keyword evidence="3" id="KW-0460">Magnesium</keyword>
<accession>A0A2A5J118</accession>
<dbReference type="InterPro" id="IPR015813">
    <property type="entry name" value="Pyrv/PenolPyrv_kinase-like_dom"/>
</dbReference>
<keyword evidence="2" id="KW-0479">Metal-binding</keyword>
<proteinExistence type="predicted"/>
<dbReference type="Proteomes" id="UP000228754">
    <property type="component" value="Unassembled WGS sequence"/>
</dbReference>
<dbReference type="OrthoDB" id="9786940at2"/>
<dbReference type="EMBL" id="NKHG01000008">
    <property type="protein sequence ID" value="PCK23288.1"/>
    <property type="molecule type" value="Genomic_DNA"/>
</dbReference>
<dbReference type="PANTHER" id="PTHR32308">
    <property type="entry name" value="LYASE BETA SUBUNIT, PUTATIVE (AFU_ORTHOLOGUE AFUA_4G13030)-RELATED"/>
    <property type="match status" value="1"/>
</dbReference>
<dbReference type="AlphaFoldDB" id="A0A2A5J118"/>
<gene>
    <name evidence="4" type="ORF">CEY02_01520</name>
</gene>
<comment type="caution">
    <text evidence="4">The sequence shown here is derived from an EMBL/GenBank/DDBJ whole genome shotgun (WGS) entry which is preliminary data.</text>
</comment>
<dbReference type="SUPFAM" id="SSF51621">
    <property type="entry name" value="Phosphoenolpyruvate/pyruvate domain"/>
    <property type="match status" value="1"/>
</dbReference>
<protein>
    <submittedName>
        <fullName evidence="4">Citrate lyase subunit beta</fullName>
    </submittedName>
</protein>
<reference evidence="4 5" key="1">
    <citation type="submission" date="2017-06" db="EMBL/GenBank/DDBJ databases">
        <title>Draft Genome Sequence of Bacillus sp Strain 36R Isolated from saline sediment at Atanasia, Sonora, Mexico.</title>
        <authorList>
            <person name="Sanchez Diaz R."/>
            <person name="Quiroz Macias M.E."/>
            <person name="Ibarra Gamez J.C."/>
            <person name="Enciso Ibarra J."/>
            <person name="Gomez Gil B."/>
            <person name="Galaviz Silva L."/>
        </authorList>
    </citation>
    <scope>NUCLEOTIDE SEQUENCE [LARGE SCALE GENOMIC DNA]</scope>
    <source>
        <strain evidence="4 5">36R_ATNSAL</strain>
    </source>
</reference>
<dbReference type="InterPro" id="IPR039480">
    <property type="entry name" value="C-C_Bond_Lyase-like"/>
</dbReference>
<sequence length="397" mass="45081">MRYFRFLSEARQHDIFLKRPTAIHSLTPRHVLAHALGATLYMPATRQDVADMLLSQKYEALCSVVMCLEDAIGDQEVDMAEQNLVAQLTSLTEKFTHSPEMAEFLPLLFIRVRSPKQLLKMADLLGSSIHLLTGFVFPKCSVHNAKAYLDSLKWASAQTKTKLYGMPILETPDLLEKETRFAVLSELKQIMLNDEEYILNIRIGATDLCGLYGIRRDRTTTIYEIRLIADLITDIINYFGRSFVVSGAVWEHFGPARKEQKPFIRALSKIGESYSPEFDHVQGLLKETRLDVANGIHGKTVIHPTHLKPVQSMYVVTKEEYMDALSILEHADGTVGVMKSVFSNKMNETKPHYRWAEHILIKSDIYGVFHENRSYIDILTEAEAAYAEHLGTYGGRA</sequence>
<evidence type="ECO:0000256" key="1">
    <source>
        <dbReference type="ARBA" id="ARBA00001946"/>
    </source>
</evidence>
<organism evidence="4 5">
    <name type="scientific">Bacillus pumilus</name>
    <name type="common">Bacillus mesentericus</name>
    <dbReference type="NCBI Taxonomy" id="1408"/>
    <lineage>
        <taxon>Bacteria</taxon>
        <taxon>Bacillati</taxon>
        <taxon>Bacillota</taxon>
        <taxon>Bacilli</taxon>
        <taxon>Bacillales</taxon>
        <taxon>Bacillaceae</taxon>
        <taxon>Bacillus</taxon>
    </lineage>
</organism>
<keyword evidence="4" id="KW-0456">Lyase</keyword>
<dbReference type="PANTHER" id="PTHR32308:SF10">
    <property type="entry name" value="CITRATE LYASE SUBUNIT BETA"/>
    <property type="match status" value="1"/>
</dbReference>
<dbReference type="GO" id="GO:0016829">
    <property type="term" value="F:lyase activity"/>
    <property type="evidence" value="ECO:0007669"/>
    <property type="project" value="UniProtKB-KW"/>
</dbReference>
<evidence type="ECO:0000256" key="3">
    <source>
        <dbReference type="ARBA" id="ARBA00022842"/>
    </source>
</evidence>
<dbReference type="InterPro" id="IPR040442">
    <property type="entry name" value="Pyrv_kinase-like_dom_sf"/>
</dbReference>
<dbReference type="GO" id="GO:0000287">
    <property type="term" value="F:magnesium ion binding"/>
    <property type="evidence" value="ECO:0007669"/>
    <property type="project" value="TreeGrafter"/>
</dbReference>